<reference evidence="2 3" key="1">
    <citation type="journal article" date="2021" name="BMC Biol.">
        <title>Horizontally acquired antibacterial genes associated with adaptive radiation of ladybird beetles.</title>
        <authorList>
            <person name="Li H.S."/>
            <person name="Tang X.F."/>
            <person name="Huang Y.H."/>
            <person name="Xu Z.Y."/>
            <person name="Chen M.L."/>
            <person name="Du X.Y."/>
            <person name="Qiu B.Y."/>
            <person name="Chen P.T."/>
            <person name="Zhang W."/>
            <person name="Slipinski A."/>
            <person name="Escalona H.E."/>
            <person name="Waterhouse R.M."/>
            <person name="Zwick A."/>
            <person name="Pang H."/>
        </authorList>
    </citation>
    <scope>NUCLEOTIDE SEQUENCE [LARGE SCALE GENOMIC DNA]</scope>
    <source>
        <strain evidence="2">SYSU2018</strain>
    </source>
</reference>
<sequence length="219" mass="24378">MAPPSQPMEAEDSSSTSDHKGKRPASGGKMLQKKSRPGTGEKNDAINAGGSTGLNTIPRGFHANRYKFTFMKTWKLLSHGIANVLLDDTIGTAKRITLTTCLTNIPWEYGFFYCSPAEWARVGNFNDCHARKVHIKISQFNLRVAFETNASTSNLATLNQNKFVQIGIGLRQHPGIINSDRDYTFDAKNPMKPTALLISVESSFGKLLRYRHCIKCRLQ</sequence>
<dbReference type="EMBL" id="JABFTP020000083">
    <property type="protein sequence ID" value="KAL3275263.1"/>
    <property type="molecule type" value="Genomic_DNA"/>
</dbReference>
<evidence type="ECO:0008006" key="4">
    <source>
        <dbReference type="Google" id="ProtNLM"/>
    </source>
</evidence>
<dbReference type="InterPro" id="IPR016184">
    <property type="entry name" value="Capsid/spike_ssDNA_virus"/>
</dbReference>
<proteinExistence type="predicted"/>
<dbReference type="SUPFAM" id="SSF88645">
    <property type="entry name" value="ssDNA viruses"/>
    <property type="match status" value="1"/>
</dbReference>
<dbReference type="Proteomes" id="UP001516400">
    <property type="component" value="Unassembled WGS sequence"/>
</dbReference>
<gene>
    <name evidence="2" type="ORF">HHI36_020032</name>
</gene>
<accession>A0ABD2N909</accession>
<keyword evidence="3" id="KW-1185">Reference proteome</keyword>
<dbReference type="Pfam" id="PF02336">
    <property type="entry name" value="Denso_VP4"/>
    <property type="match status" value="1"/>
</dbReference>
<name>A0ABD2N909_9CUCU</name>
<feature type="region of interest" description="Disordered" evidence="1">
    <location>
        <begin position="1"/>
        <end position="51"/>
    </location>
</feature>
<dbReference type="InterPro" id="IPR003433">
    <property type="entry name" value="Capsid_VP4_densovirus"/>
</dbReference>
<comment type="caution">
    <text evidence="2">The sequence shown here is derived from an EMBL/GenBank/DDBJ whole genome shotgun (WGS) entry which is preliminary data.</text>
</comment>
<evidence type="ECO:0000256" key="1">
    <source>
        <dbReference type="SAM" id="MobiDB-lite"/>
    </source>
</evidence>
<protein>
    <recommendedName>
        <fullName evidence="4">Coat protein</fullName>
    </recommendedName>
</protein>
<dbReference type="AlphaFoldDB" id="A0ABD2N909"/>
<evidence type="ECO:0000313" key="2">
    <source>
        <dbReference type="EMBL" id="KAL3275263.1"/>
    </source>
</evidence>
<organism evidence="2 3">
    <name type="scientific">Cryptolaemus montrouzieri</name>
    <dbReference type="NCBI Taxonomy" id="559131"/>
    <lineage>
        <taxon>Eukaryota</taxon>
        <taxon>Metazoa</taxon>
        <taxon>Ecdysozoa</taxon>
        <taxon>Arthropoda</taxon>
        <taxon>Hexapoda</taxon>
        <taxon>Insecta</taxon>
        <taxon>Pterygota</taxon>
        <taxon>Neoptera</taxon>
        <taxon>Endopterygota</taxon>
        <taxon>Coleoptera</taxon>
        <taxon>Polyphaga</taxon>
        <taxon>Cucujiformia</taxon>
        <taxon>Coccinelloidea</taxon>
        <taxon>Coccinellidae</taxon>
        <taxon>Scymninae</taxon>
        <taxon>Scymnini</taxon>
        <taxon>Cryptolaemus</taxon>
    </lineage>
</organism>
<evidence type="ECO:0000313" key="3">
    <source>
        <dbReference type="Proteomes" id="UP001516400"/>
    </source>
</evidence>